<dbReference type="EMBL" id="SMZQ01000001">
    <property type="protein sequence ID" value="TDL41127.1"/>
    <property type="molecule type" value="Genomic_DNA"/>
</dbReference>
<dbReference type="InterPro" id="IPR035919">
    <property type="entry name" value="EAL_sf"/>
</dbReference>
<feature type="region of interest" description="Disordered" evidence="1">
    <location>
        <begin position="1"/>
        <end position="27"/>
    </location>
</feature>
<dbReference type="PANTHER" id="PTHR33121:SF76">
    <property type="entry name" value="SIGNALING PROTEIN"/>
    <property type="match status" value="1"/>
</dbReference>
<dbReference type="PROSITE" id="PS50883">
    <property type="entry name" value="EAL"/>
    <property type="match status" value="1"/>
</dbReference>
<comment type="caution">
    <text evidence="3">The sequence shown here is derived from an EMBL/GenBank/DDBJ whole genome shotgun (WGS) entry which is preliminary data.</text>
</comment>
<dbReference type="SUPFAM" id="SSF141868">
    <property type="entry name" value="EAL domain-like"/>
    <property type="match status" value="1"/>
</dbReference>
<name>A0A4R5YAW9_9MICC</name>
<dbReference type="OrthoDB" id="23692at2"/>
<sequence length="365" mass="38564">MSRDESSFPAGTGAGDVPGPGGPRLPLQAAEGITLRAQVLELINDVLADTEPGGEPGRLHLRDQLAAHPNDPAKAFLEHLIWTRKPDRQVPLPASGEPHAGGSPAAFQKEQGARSAGMTKRVKSVLGSRRLLTAFQPILELPEGRVVGFEALTRFVTSDGADAETWFAEAEAVGLGTELELAALQCAVSAARTVPAHLFMAFNLSPATLTESRTHDVLQRSGLAMDKIVIELRGRADDTQWDSAIRSMEPLRHCGLRVAVDGSGPAFVPAGQILRLRPDIIKVDRAFINGIVEGDNGDEPAVMELAREVGAVLAGEGIETEAELAAVIDAGLTSGQGYLLGRPSVDPLEWSSWVIEPAAGASLEP</sequence>
<gene>
    <name evidence="3" type="ORF">E2R57_00090</name>
</gene>
<reference evidence="3 4" key="1">
    <citation type="submission" date="2019-03" db="EMBL/GenBank/DDBJ databases">
        <title>Genome Sequencing and Assembly of Various Microbes Isolated from Partially Reclaimed Soil and Acid Mine Drainage (AMD) Site.</title>
        <authorList>
            <person name="Steinbock B."/>
            <person name="Bechtold R."/>
            <person name="Sevigny J.L."/>
            <person name="Thomas D."/>
            <person name="Cuthill L.R."/>
            <person name="Aveiro Johannsen E.J."/>
            <person name="Thomas K."/>
            <person name="Ghosh A."/>
        </authorList>
    </citation>
    <scope>NUCLEOTIDE SEQUENCE [LARGE SCALE GENOMIC DNA]</scope>
    <source>
        <strain evidence="3 4">S-A1</strain>
    </source>
</reference>
<accession>A0A4R5YAW9</accession>
<dbReference type="CDD" id="cd01948">
    <property type="entry name" value="EAL"/>
    <property type="match status" value="1"/>
</dbReference>
<feature type="region of interest" description="Disordered" evidence="1">
    <location>
        <begin position="88"/>
        <end position="118"/>
    </location>
</feature>
<protein>
    <submittedName>
        <fullName evidence="3">EAL domain-containing protein</fullName>
    </submittedName>
</protein>
<dbReference type="InterPro" id="IPR001633">
    <property type="entry name" value="EAL_dom"/>
</dbReference>
<evidence type="ECO:0000313" key="4">
    <source>
        <dbReference type="Proteomes" id="UP000294621"/>
    </source>
</evidence>
<dbReference type="Gene3D" id="3.20.20.450">
    <property type="entry name" value="EAL domain"/>
    <property type="match status" value="1"/>
</dbReference>
<dbReference type="GO" id="GO:0071111">
    <property type="term" value="F:cyclic-guanylate-specific phosphodiesterase activity"/>
    <property type="evidence" value="ECO:0007669"/>
    <property type="project" value="InterPro"/>
</dbReference>
<dbReference type="Pfam" id="PF00563">
    <property type="entry name" value="EAL"/>
    <property type="match status" value="1"/>
</dbReference>
<organism evidence="3 4">
    <name type="scientific">Arthrobacter nitrophenolicus</name>
    <dbReference type="NCBI Taxonomy" id="683150"/>
    <lineage>
        <taxon>Bacteria</taxon>
        <taxon>Bacillati</taxon>
        <taxon>Actinomycetota</taxon>
        <taxon>Actinomycetes</taxon>
        <taxon>Micrococcales</taxon>
        <taxon>Micrococcaceae</taxon>
        <taxon>Arthrobacter</taxon>
    </lineage>
</organism>
<feature type="domain" description="EAL" evidence="2">
    <location>
        <begin position="115"/>
        <end position="357"/>
    </location>
</feature>
<dbReference type="InterPro" id="IPR050706">
    <property type="entry name" value="Cyclic-di-GMP_PDE-like"/>
</dbReference>
<dbReference type="Proteomes" id="UP000294621">
    <property type="component" value="Unassembled WGS sequence"/>
</dbReference>
<proteinExistence type="predicted"/>
<dbReference type="PANTHER" id="PTHR33121">
    <property type="entry name" value="CYCLIC DI-GMP PHOSPHODIESTERASE PDEF"/>
    <property type="match status" value="1"/>
</dbReference>
<dbReference type="SMART" id="SM00052">
    <property type="entry name" value="EAL"/>
    <property type="match status" value="1"/>
</dbReference>
<dbReference type="AlphaFoldDB" id="A0A4R5YAW9"/>
<evidence type="ECO:0000256" key="1">
    <source>
        <dbReference type="SAM" id="MobiDB-lite"/>
    </source>
</evidence>
<evidence type="ECO:0000259" key="2">
    <source>
        <dbReference type="PROSITE" id="PS50883"/>
    </source>
</evidence>
<evidence type="ECO:0000313" key="3">
    <source>
        <dbReference type="EMBL" id="TDL41127.1"/>
    </source>
</evidence>